<dbReference type="AlphaFoldDB" id="A0A1G2BKQ1"/>
<evidence type="ECO:0000256" key="1">
    <source>
        <dbReference type="SAM" id="MobiDB-lite"/>
    </source>
</evidence>
<accession>A0A1G2BKQ1</accession>
<feature type="region of interest" description="Disordered" evidence="1">
    <location>
        <begin position="1"/>
        <end position="37"/>
    </location>
</feature>
<name>A0A1G2BKQ1_9BACT</name>
<dbReference type="Proteomes" id="UP000177817">
    <property type="component" value="Unassembled WGS sequence"/>
</dbReference>
<evidence type="ECO:0000313" key="3">
    <source>
        <dbReference type="Proteomes" id="UP000177817"/>
    </source>
</evidence>
<sequence length="160" mass="17716">MTLWRRCKPPESVPEVTPPAELTMPPGLMVPSPSVDHSKARDNGELMMQILLAGKPFLVAGLSLIGEHGYIVRSVGIYEGVDRTGNTFQGLRGWTVHAGHPKHRLNRLRYIDSRQGDANLALPNTMVYLVGEVDPKLLDESADHAKVEKIIEYAMAQIHD</sequence>
<proteinExistence type="predicted"/>
<gene>
    <name evidence="2" type="ORF">A2677_04465</name>
</gene>
<comment type="caution">
    <text evidence="2">The sequence shown here is derived from an EMBL/GenBank/DDBJ whole genome shotgun (WGS) entry which is preliminary data.</text>
</comment>
<evidence type="ECO:0000313" key="2">
    <source>
        <dbReference type="EMBL" id="OGY89751.1"/>
    </source>
</evidence>
<organism evidence="2 3">
    <name type="scientific">Candidatus Komeilibacteria bacterium RIFCSPHIGHO2_01_FULL_52_14</name>
    <dbReference type="NCBI Taxonomy" id="1798549"/>
    <lineage>
        <taxon>Bacteria</taxon>
        <taxon>Candidatus Komeiliibacteriota</taxon>
    </lineage>
</organism>
<protein>
    <submittedName>
        <fullName evidence="2">Uncharacterized protein</fullName>
    </submittedName>
</protein>
<reference evidence="2 3" key="1">
    <citation type="journal article" date="2016" name="Nat. Commun.">
        <title>Thousands of microbial genomes shed light on interconnected biogeochemical processes in an aquifer system.</title>
        <authorList>
            <person name="Anantharaman K."/>
            <person name="Brown C.T."/>
            <person name="Hug L.A."/>
            <person name="Sharon I."/>
            <person name="Castelle C.J."/>
            <person name="Probst A.J."/>
            <person name="Thomas B.C."/>
            <person name="Singh A."/>
            <person name="Wilkins M.J."/>
            <person name="Karaoz U."/>
            <person name="Brodie E.L."/>
            <person name="Williams K.H."/>
            <person name="Hubbard S.S."/>
            <person name="Banfield J.F."/>
        </authorList>
    </citation>
    <scope>NUCLEOTIDE SEQUENCE [LARGE SCALE GENOMIC DNA]</scope>
</reference>
<dbReference type="EMBL" id="MHKK01000025">
    <property type="protein sequence ID" value="OGY89751.1"/>
    <property type="molecule type" value="Genomic_DNA"/>
</dbReference>